<dbReference type="GO" id="GO:0008289">
    <property type="term" value="F:lipid binding"/>
    <property type="evidence" value="ECO:0007669"/>
    <property type="project" value="InterPro"/>
</dbReference>
<dbReference type="InterPro" id="IPR036312">
    <property type="entry name" value="Bifun_inhib/LTP/seed_sf"/>
</dbReference>
<dbReference type="Proteomes" id="UP000694886">
    <property type="component" value="Chromosome 2"/>
</dbReference>
<feature type="signal peptide" evidence="2">
    <location>
        <begin position="1"/>
        <end position="21"/>
    </location>
</feature>
<accession>A0AB32VSX1</accession>
<dbReference type="AlphaFoldDB" id="A0AB32VSX1"/>
<dbReference type="InterPro" id="IPR016140">
    <property type="entry name" value="Bifunc_inhib/LTP/seed_store"/>
</dbReference>
<dbReference type="Gene3D" id="1.10.110.10">
    <property type="entry name" value="Plant lipid-transfer and hydrophobic proteins"/>
    <property type="match status" value="1"/>
</dbReference>
<dbReference type="Pfam" id="PF00234">
    <property type="entry name" value="Tryp_alpha_amyl"/>
    <property type="match status" value="1"/>
</dbReference>
<sequence length="115" mass="12627">MSRLLACITFFVLIFGSAVTGESNNCSKGANYFFPCINYVGGFSPKPAKDCCSGLEELNKMAKEKEGPENICQCIEDMAYVTNVPFIASRVQSLPEDCHIHLSFPISISMNCSRV</sequence>
<dbReference type="Gramene" id="Tc02v2_t015530.1">
    <property type="protein sequence ID" value="Tc02v2_p015530.1"/>
    <property type="gene ID" value="Tc02v2_g015530"/>
</dbReference>
<feature type="domain" description="Bifunctional inhibitor/plant lipid transfer protein/seed storage helical" evidence="3">
    <location>
        <begin position="26"/>
        <end position="112"/>
    </location>
</feature>
<dbReference type="SUPFAM" id="SSF47699">
    <property type="entry name" value="Bifunctional inhibitor/lipid-transfer protein/seed storage 2S albumin"/>
    <property type="match status" value="1"/>
</dbReference>
<dbReference type="PANTHER" id="PTHR33076">
    <property type="entry name" value="NON-SPECIFIC LIPID-TRANSFER PROTEIN 2-RELATED"/>
    <property type="match status" value="1"/>
</dbReference>
<dbReference type="PRINTS" id="PR00382">
    <property type="entry name" value="LIPIDTRNSFER"/>
</dbReference>
<name>A0AB32VSX1_THECC</name>
<evidence type="ECO:0000313" key="5">
    <source>
        <dbReference type="RefSeq" id="XP_017970382.1"/>
    </source>
</evidence>
<proteinExistence type="inferred from homology"/>
<dbReference type="CDD" id="cd01960">
    <property type="entry name" value="nsLTP1"/>
    <property type="match status" value="1"/>
</dbReference>
<dbReference type="GeneID" id="18608743"/>
<organism evidence="4 5">
    <name type="scientific">Theobroma cacao</name>
    <name type="common">Cacao</name>
    <name type="synonym">Cocoa</name>
    <dbReference type="NCBI Taxonomy" id="3641"/>
    <lineage>
        <taxon>Eukaryota</taxon>
        <taxon>Viridiplantae</taxon>
        <taxon>Streptophyta</taxon>
        <taxon>Embryophyta</taxon>
        <taxon>Tracheophyta</taxon>
        <taxon>Spermatophyta</taxon>
        <taxon>Magnoliopsida</taxon>
        <taxon>eudicotyledons</taxon>
        <taxon>Gunneridae</taxon>
        <taxon>Pentapetalae</taxon>
        <taxon>rosids</taxon>
        <taxon>malvids</taxon>
        <taxon>Malvales</taxon>
        <taxon>Malvaceae</taxon>
        <taxon>Byttnerioideae</taxon>
        <taxon>Theobroma</taxon>
    </lineage>
</organism>
<comment type="similarity">
    <text evidence="1">Belongs to the plant LTP family.</text>
</comment>
<evidence type="ECO:0000256" key="2">
    <source>
        <dbReference type="SAM" id="SignalP"/>
    </source>
</evidence>
<evidence type="ECO:0000313" key="4">
    <source>
        <dbReference type="Proteomes" id="UP000694886"/>
    </source>
</evidence>
<protein>
    <submittedName>
        <fullName evidence="5">Non-specific lipid-transfer protein 13</fullName>
    </submittedName>
</protein>
<reference evidence="5" key="2">
    <citation type="submission" date="2025-08" db="UniProtKB">
        <authorList>
            <consortium name="RefSeq"/>
        </authorList>
    </citation>
    <scope>IDENTIFICATION</scope>
</reference>
<reference evidence="4" key="1">
    <citation type="journal article" date="1997" name="Nucleic Acids Res.">
        <title>tRNAscan-SE: a program for improved detection of transfer RNA genes in genomic sequence.</title>
        <authorList>
            <person name="Lowe T.M."/>
            <person name="Eddy S.R."/>
        </authorList>
    </citation>
    <scope>NUCLEOTIDE SEQUENCE [LARGE SCALE GENOMIC DNA]</scope>
    <source>
        <strain evidence="4">r\B97-61/B2</strain>
    </source>
</reference>
<evidence type="ECO:0000259" key="3">
    <source>
        <dbReference type="Pfam" id="PF00234"/>
    </source>
</evidence>
<dbReference type="InterPro" id="IPR000528">
    <property type="entry name" value="Plant_nsLTP"/>
</dbReference>
<evidence type="ECO:0000256" key="1">
    <source>
        <dbReference type="ARBA" id="ARBA00009748"/>
    </source>
</evidence>
<feature type="chain" id="PRO_5044258183" evidence="2">
    <location>
        <begin position="22"/>
        <end position="115"/>
    </location>
</feature>
<dbReference type="PROSITE" id="PS00597">
    <property type="entry name" value="PLANT_LTP"/>
    <property type="match status" value="1"/>
</dbReference>
<dbReference type="GO" id="GO:0006869">
    <property type="term" value="P:lipid transport"/>
    <property type="evidence" value="ECO:0007669"/>
    <property type="project" value="InterPro"/>
</dbReference>
<gene>
    <name evidence="5" type="primary">LOC18608743</name>
</gene>
<dbReference type="KEGG" id="tcc:18608743"/>
<keyword evidence="2" id="KW-0732">Signal</keyword>
<dbReference type="RefSeq" id="XP_017970382.1">
    <property type="nucleotide sequence ID" value="XM_018114893.1"/>
</dbReference>